<dbReference type="Gene3D" id="3.90.1720.10">
    <property type="entry name" value="endopeptidase domain like (from Nostoc punctiforme)"/>
    <property type="match status" value="1"/>
</dbReference>
<organism evidence="1 2">
    <name type="scientific">Nitrobacter winogradskyi (strain ATCC 25391 / DSM 10237 / CIP 104748 / NCIMB 11846 / Nb-255)</name>
    <dbReference type="NCBI Taxonomy" id="323098"/>
    <lineage>
        <taxon>Bacteria</taxon>
        <taxon>Pseudomonadati</taxon>
        <taxon>Pseudomonadota</taxon>
        <taxon>Alphaproteobacteria</taxon>
        <taxon>Hyphomicrobiales</taxon>
        <taxon>Nitrobacteraceae</taxon>
        <taxon>Nitrobacter</taxon>
    </lineage>
</organism>
<dbReference type="AlphaFoldDB" id="Q3SUI7"/>
<dbReference type="EMBL" id="CP000115">
    <property type="protein sequence ID" value="ABA04054.1"/>
    <property type="molecule type" value="Genomic_DNA"/>
</dbReference>
<keyword evidence="2" id="KW-1185">Reference proteome</keyword>
<gene>
    <name evidence="1" type="ordered locus">Nwi_0789</name>
</gene>
<dbReference type="HOGENOM" id="CLU_100188_0_0_5"/>
<dbReference type="KEGG" id="nwi:Nwi_0789"/>
<protein>
    <recommendedName>
        <fullName evidence="3">TIGR02594 family protein</fullName>
    </recommendedName>
</protein>
<evidence type="ECO:0000313" key="2">
    <source>
        <dbReference type="Proteomes" id="UP000002531"/>
    </source>
</evidence>
<proteinExistence type="predicted"/>
<dbReference type="InterPro" id="IPR013423">
    <property type="entry name" value="CHP02594"/>
</dbReference>
<dbReference type="STRING" id="323098.Nwi_0789"/>
<dbReference type="SUPFAM" id="SSF54001">
    <property type="entry name" value="Cysteine proteinases"/>
    <property type="match status" value="1"/>
</dbReference>
<dbReference type="eggNOG" id="COG0791">
    <property type="taxonomic scope" value="Bacteria"/>
</dbReference>
<dbReference type="RefSeq" id="WP_011314102.1">
    <property type="nucleotide sequence ID" value="NC_007406.1"/>
</dbReference>
<dbReference type="Proteomes" id="UP000002531">
    <property type="component" value="Chromosome"/>
</dbReference>
<sequence>MLPAQYRWLEAEPGPRMIVEALKEYGTLEAPGAADNPKIIGWQTELEAAGLGRVYAGVYRHDAIPWCGLFMAIIAHRANAERRAERNPPRLYLAALQWASFGKTVPKGGGALGDVLVFKRKGGGHVGLYVGHDASAFHVLGGNQSDRVSITRLSRNRLVAVRRPAYRVQPANVRAVPLAQSGSLSVNEA</sequence>
<dbReference type="OrthoDB" id="5395100at2"/>
<evidence type="ECO:0008006" key="3">
    <source>
        <dbReference type="Google" id="ProtNLM"/>
    </source>
</evidence>
<dbReference type="NCBIfam" id="TIGR02594">
    <property type="entry name" value="TIGR02594 family protein"/>
    <property type="match status" value="1"/>
</dbReference>
<accession>Q3SUI7</accession>
<name>Q3SUI7_NITWN</name>
<evidence type="ECO:0000313" key="1">
    <source>
        <dbReference type="EMBL" id="ABA04054.1"/>
    </source>
</evidence>
<dbReference type="InterPro" id="IPR038765">
    <property type="entry name" value="Papain-like_cys_pep_sf"/>
</dbReference>
<reference evidence="1 2" key="1">
    <citation type="journal article" date="2006" name="Appl. Environ. Microbiol.">
        <title>Genome sequence of the chemolithoautotrophic nitrite-oxidizing bacterium Nitrobacter winogradskyi Nb-255.</title>
        <authorList>
            <person name="Starkenburg S.R."/>
            <person name="Chain P.S."/>
            <person name="Sayavedra-Soto L.A."/>
            <person name="Hauser L."/>
            <person name="Land M.L."/>
            <person name="Larimer F.W."/>
            <person name="Malfatti S.A."/>
            <person name="Klotz M.G."/>
            <person name="Bottomley P.J."/>
            <person name="Arp D.J."/>
            <person name="Hickey W.J."/>
        </authorList>
    </citation>
    <scope>NUCLEOTIDE SEQUENCE [LARGE SCALE GENOMIC DNA]</scope>
    <source>
        <strain evidence="2">ATCC 25391 / DSM 10237 / CIP 104748 / NCIMB 11846 / Nb-255</strain>
    </source>
</reference>